<proteinExistence type="predicted"/>
<evidence type="ECO:0000256" key="1">
    <source>
        <dbReference type="SAM" id="Phobius"/>
    </source>
</evidence>
<dbReference type="RefSeq" id="WP_345882959.1">
    <property type="nucleotide sequence ID" value="NZ_JBDFRB010000002.1"/>
</dbReference>
<sequence length="448" mass="47055">MPEPRPYAVHAALAGLASSTAARFAALPWWAQVIAVFAASRAVGFCIFAAAAYHQGVNPWFAPQPDYFRFVGIWDAGWYGRIIQDGYPSVLPRSESGAVQENAWAFYPVYPLLVKGLAAASGLPWEAVAQIVAVASGFGAALIAYRLFRRAAEHATAMWGIAFLAFFPVSAILQVPYAEALGLLMLAWALLWVAERRYLAAMPVVVAMALTRPIGVPFALAVGGLFLVRLVANLSRDRGGPGALASASRTAGPQAGTAAGGPGALGGPAVGSGKQGTTAGGLARLGGLAVVSGAAALAWPAIAWAGTGEPTAYTETETVWRGGPLELFVPWAETGAYLFGPGIGTLAALVLVALLALAFTSARVRALGPEMQLWCAAYAFYLLAVLHPQTSTFRMLLPLFPLALAAAALSRSRAYRWAVLGGFVLLEIVWVQWLWVWTPLPGGGDWPP</sequence>
<feature type="transmembrane region" description="Helical" evidence="1">
    <location>
        <begin position="282"/>
        <end position="302"/>
    </location>
</feature>
<accession>A0ABU9WWG5</accession>
<feature type="transmembrane region" description="Helical" evidence="1">
    <location>
        <begin position="371"/>
        <end position="387"/>
    </location>
</feature>
<dbReference type="Proteomes" id="UP001422074">
    <property type="component" value="Unassembled WGS sequence"/>
</dbReference>
<name>A0ABU9WWG5_9MICC</name>
<comment type="caution">
    <text evidence="2">The sequence shown here is derived from an EMBL/GenBank/DDBJ whole genome shotgun (WGS) entry which is preliminary data.</text>
</comment>
<feature type="transmembrane region" description="Helical" evidence="1">
    <location>
        <begin position="417"/>
        <end position="438"/>
    </location>
</feature>
<evidence type="ECO:0000313" key="3">
    <source>
        <dbReference type="Proteomes" id="UP001422074"/>
    </source>
</evidence>
<keyword evidence="3" id="KW-1185">Reference proteome</keyword>
<dbReference type="EMBL" id="JBDFRB010000002">
    <property type="protein sequence ID" value="MEN2743426.1"/>
    <property type="molecule type" value="Genomic_DNA"/>
</dbReference>
<feature type="transmembrane region" description="Helical" evidence="1">
    <location>
        <begin position="393"/>
        <end position="410"/>
    </location>
</feature>
<keyword evidence="1" id="KW-1133">Transmembrane helix</keyword>
<feature type="transmembrane region" description="Helical" evidence="1">
    <location>
        <begin position="31"/>
        <end position="53"/>
    </location>
</feature>
<keyword evidence="1" id="KW-0812">Transmembrane</keyword>
<feature type="transmembrane region" description="Helical" evidence="1">
    <location>
        <begin position="127"/>
        <end position="145"/>
    </location>
</feature>
<gene>
    <name evidence="2" type="ORF">ABCQ75_02590</name>
</gene>
<feature type="transmembrane region" description="Helical" evidence="1">
    <location>
        <begin position="157"/>
        <end position="178"/>
    </location>
</feature>
<feature type="transmembrane region" description="Helical" evidence="1">
    <location>
        <begin position="336"/>
        <end position="359"/>
    </location>
</feature>
<evidence type="ECO:0008006" key="4">
    <source>
        <dbReference type="Google" id="ProtNLM"/>
    </source>
</evidence>
<organism evidence="2 3">
    <name type="scientific">Sinomonas halotolerans</name>
    <dbReference type="NCBI Taxonomy" id="1644133"/>
    <lineage>
        <taxon>Bacteria</taxon>
        <taxon>Bacillati</taxon>
        <taxon>Actinomycetota</taxon>
        <taxon>Actinomycetes</taxon>
        <taxon>Micrococcales</taxon>
        <taxon>Micrococcaceae</taxon>
        <taxon>Sinomonas</taxon>
    </lineage>
</organism>
<reference evidence="2 3" key="1">
    <citation type="submission" date="2024-05" db="EMBL/GenBank/DDBJ databases">
        <title>Sinomonas sp. nov., isolated from a waste landfill.</title>
        <authorList>
            <person name="Zhao Y."/>
        </authorList>
    </citation>
    <scope>NUCLEOTIDE SEQUENCE [LARGE SCALE GENOMIC DNA]</scope>
    <source>
        <strain evidence="2 3">CCTCC AB2014300</strain>
    </source>
</reference>
<keyword evidence="1" id="KW-0472">Membrane</keyword>
<evidence type="ECO:0000313" key="2">
    <source>
        <dbReference type="EMBL" id="MEN2743426.1"/>
    </source>
</evidence>
<protein>
    <recommendedName>
        <fullName evidence="4">Integral membrane protein</fullName>
    </recommendedName>
</protein>
<feature type="transmembrane region" description="Helical" evidence="1">
    <location>
        <begin position="198"/>
        <end position="228"/>
    </location>
</feature>